<dbReference type="PROSITE" id="PS51257">
    <property type="entry name" value="PROKAR_LIPOPROTEIN"/>
    <property type="match status" value="1"/>
</dbReference>
<keyword evidence="2" id="KW-1185">Reference proteome</keyword>
<name>A0ABR4ZCI9_9NOCA</name>
<evidence type="ECO:0000313" key="2">
    <source>
        <dbReference type="Proteomes" id="UP000031364"/>
    </source>
</evidence>
<proteinExistence type="predicted"/>
<protein>
    <submittedName>
        <fullName evidence="1">Uncharacterized protein</fullName>
    </submittedName>
</protein>
<organism evidence="1 2">
    <name type="scientific">Nocardia vulneris</name>
    <dbReference type="NCBI Taxonomy" id="1141657"/>
    <lineage>
        <taxon>Bacteria</taxon>
        <taxon>Bacillati</taxon>
        <taxon>Actinomycetota</taxon>
        <taxon>Actinomycetes</taxon>
        <taxon>Mycobacteriales</taxon>
        <taxon>Nocardiaceae</taxon>
        <taxon>Nocardia</taxon>
    </lineage>
</organism>
<dbReference type="RefSeq" id="WP_043673642.1">
    <property type="nucleotide sequence ID" value="NZ_BDCI01000004.1"/>
</dbReference>
<dbReference type="EMBL" id="JNFP01000026">
    <property type="protein sequence ID" value="KIA63025.1"/>
    <property type="molecule type" value="Genomic_DNA"/>
</dbReference>
<gene>
    <name evidence="1" type="ORF">FG87_21925</name>
</gene>
<accession>A0ABR4ZCI9</accession>
<sequence length="178" mass="19142">MPTDRDLIAEGKAIDAALTPGLWYSCLNDMIGGRCIQTADVPASQAEPGAAVVDMVLRDEDARLIARMRNLFPLILERLAEMEAQVESDRAKAAAAVLAMECRVAELEAAQRPPLGYPTPDEVAELRAATLFSYEAGEPPKVVNSDWVRGVVSQADGGLVDVIDTLARVLAEVREAQP</sequence>
<dbReference type="Proteomes" id="UP000031364">
    <property type="component" value="Unassembled WGS sequence"/>
</dbReference>
<evidence type="ECO:0000313" key="1">
    <source>
        <dbReference type="EMBL" id="KIA63025.1"/>
    </source>
</evidence>
<reference evidence="1 2" key="1">
    <citation type="journal article" date="2014" name="Int. J. Syst. Evol. Microbiol.">
        <title>Nocardia vulneris sp. nov., isolated from wounds of human patients in North America.</title>
        <authorList>
            <person name="Lasker B.A."/>
            <person name="Bell M."/>
            <person name="Klenk H.P."/>
            <person name="Sproer C."/>
            <person name="Schumann C."/>
            <person name="Schumann P."/>
            <person name="Brown J.M."/>
        </authorList>
    </citation>
    <scope>NUCLEOTIDE SEQUENCE [LARGE SCALE GENOMIC DNA]</scope>
    <source>
        <strain evidence="1 2">W9851</strain>
    </source>
</reference>
<comment type="caution">
    <text evidence="1">The sequence shown here is derived from an EMBL/GenBank/DDBJ whole genome shotgun (WGS) entry which is preliminary data.</text>
</comment>